<name>A0ACC0ZZ15_9ROSI</name>
<dbReference type="EMBL" id="CM047909">
    <property type="protein sequence ID" value="KAJ0080289.1"/>
    <property type="molecule type" value="Genomic_DNA"/>
</dbReference>
<proteinExistence type="predicted"/>
<evidence type="ECO:0000313" key="1">
    <source>
        <dbReference type="EMBL" id="KAJ0080289.1"/>
    </source>
</evidence>
<accession>A0ACC0ZZ15</accession>
<reference evidence="2" key="1">
    <citation type="journal article" date="2023" name="G3 (Bethesda)">
        <title>Genome assembly and association tests identify interacting loci associated with vigor, precocity, and sex in interspecific pistachio rootstocks.</title>
        <authorList>
            <person name="Palmer W."/>
            <person name="Jacygrad E."/>
            <person name="Sagayaradj S."/>
            <person name="Cavanaugh K."/>
            <person name="Han R."/>
            <person name="Bertier L."/>
            <person name="Beede B."/>
            <person name="Kafkas S."/>
            <person name="Golino D."/>
            <person name="Preece J."/>
            <person name="Michelmore R."/>
        </authorList>
    </citation>
    <scope>NUCLEOTIDE SEQUENCE [LARGE SCALE GENOMIC DNA]</scope>
</reference>
<sequence>MYFHRSCRCFVLPAFISDIKSTSILLDEKYQTKVSDFGTPRSITFEQTHLTAQVLGTCGISDPDFFGSSQFTEKSVVYSFGVVLVVLLIGTKPMFSVDSEYEERSLAAYFLCEMKENRLFEILDTRVLKEGEEEEIIAVANPARIYLKLKWEEEAYNERSSK</sequence>
<dbReference type="Proteomes" id="UP001164250">
    <property type="component" value="Chromosome 13"/>
</dbReference>
<gene>
    <name evidence="1" type="ORF">Patl1_24581</name>
</gene>
<keyword evidence="2" id="KW-1185">Reference proteome</keyword>
<comment type="caution">
    <text evidence="1">The sequence shown here is derived from an EMBL/GenBank/DDBJ whole genome shotgun (WGS) entry which is preliminary data.</text>
</comment>
<organism evidence="1 2">
    <name type="scientific">Pistacia atlantica</name>
    <dbReference type="NCBI Taxonomy" id="434234"/>
    <lineage>
        <taxon>Eukaryota</taxon>
        <taxon>Viridiplantae</taxon>
        <taxon>Streptophyta</taxon>
        <taxon>Embryophyta</taxon>
        <taxon>Tracheophyta</taxon>
        <taxon>Spermatophyta</taxon>
        <taxon>Magnoliopsida</taxon>
        <taxon>eudicotyledons</taxon>
        <taxon>Gunneridae</taxon>
        <taxon>Pentapetalae</taxon>
        <taxon>rosids</taxon>
        <taxon>malvids</taxon>
        <taxon>Sapindales</taxon>
        <taxon>Anacardiaceae</taxon>
        <taxon>Pistacia</taxon>
    </lineage>
</organism>
<evidence type="ECO:0000313" key="2">
    <source>
        <dbReference type="Proteomes" id="UP001164250"/>
    </source>
</evidence>
<protein>
    <submittedName>
        <fullName evidence="1">Uncharacterized protein</fullName>
    </submittedName>
</protein>